<feature type="transmembrane region" description="Helical" evidence="13">
    <location>
        <begin position="56"/>
        <end position="75"/>
    </location>
</feature>
<keyword evidence="8 13" id="KW-1133">Transmembrane helix</keyword>
<evidence type="ECO:0000256" key="6">
    <source>
        <dbReference type="ARBA" id="ARBA00022826"/>
    </source>
</evidence>
<keyword evidence="11" id="KW-0407">Ion channel</keyword>
<comment type="similarity">
    <text evidence="2">Belongs to the TMEM175 family.</text>
</comment>
<evidence type="ECO:0000313" key="15">
    <source>
        <dbReference type="EMBL" id="KAA9024392.1"/>
    </source>
</evidence>
<sequence>MVTSSLKATERKSDRLEAFMDAVLAIAITLPAVELHAPKPEEGDLAAAYLKLAPEYGTYVLSVILISLYWAHSHFSGKLLEKTDHGYNLLSIGFLAAVSITPFPARPLVEHLGGDAESATATLWYLGVAATPATWWFLRWVYATARGLPDRRLTDAYLRRLTIKYGLTAAAYWAAFGLAFWDWRVGLIAAGILTLTYIVPPAKPSYKPGQEPENG</sequence>
<keyword evidence="9" id="KW-0406">Ion transport</keyword>
<organism evidence="15 16">
    <name type="scientific">Sphingobium limneticum</name>
    <dbReference type="NCBI Taxonomy" id="1007511"/>
    <lineage>
        <taxon>Bacteria</taxon>
        <taxon>Pseudomonadati</taxon>
        <taxon>Pseudomonadota</taxon>
        <taxon>Alphaproteobacteria</taxon>
        <taxon>Sphingomonadales</taxon>
        <taxon>Sphingomonadaceae</taxon>
        <taxon>Sphingobium</taxon>
    </lineage>
</organism>
<evidence type="ECO:0000313" key="16">
    <source>
        <dbReference type="Proteomes" id="UP000325933"/>
    </source>
</evidence>
<evidence type="ECO:0000256" key="8">
    <source>
        <dbReference type="ARBA" id="ARBA00022989"/>
    </source>
</evidence>
<protein>
    <submittedName>
        <fullName evidence="15">DUF1211 domain-containing protein</fullName>
    </submittedName>
</protein>
<evidence type="ECO:0000256" key="13">
    <source>
        <dbReference type="SAM" id="Phobius"/>
    </source>
</evidence>
<evidence type="ECO:0000256" key="3">
    <source>
        <dbReference type="ARBA" id="ARBA00022448"/>
    </source>
</evidence>
<comment type="caution">
    <text evidence="15">The sequence shown here is derived from an EMBL/GenBank/DDBJ whole genome shotgun (WGS) entry which is preliminary data.</text>
</comment>
<feature type="transmembrane region" description="Helical" evidence="13">
    <location>
        <begin position="87"/>
        <end position="103"/>
    </location>
</feature>
<evidence type="ECO:0000256" key="4">
    <source>
        <dbReference type="ARBA" id="ARBA00022538"/>
    </source>
</evidence>
<dbReference type="RefSeq" id="WP_120252786.1">
    <property type="nucleotide sequence ID" value="NZ_VYPZ01000037.1"/>
</dbReference>
<keyword evidence="6" id="KW-0631">Potassium channel</keyword>
<proteinExistence type="inferred from homology"/>
<evidence type="ECO:0000256" key="5">
    <source>
        <dbReference type="ARBA" id="ARBA00022692"/>
    </source>
</evidence>
<gene>
    <name evidence="15" type="ORF">F4U95_22395</name>
    <name evidence="14" type="ORF">F4U96_22465</name>
</gene>
<evidence type="ECO:0000256" key="10">
    <source>
        <dbReference type="ARBA" id="ARBA00023136"/>
    </source>
</evidence>
<keyword evidence="4" id="KW-0633">Potassium transport</keyword>
<evidence type="ECO:0000256" key="12">
    <source>
        <dbReference type="ARBA" id="ARBA00034430"/>
    </source>
</evidence>
<dbReference type="InterPro" id="IPR010617">
    <property type="entry name" value="TMEM175-like"/>
</dbReference>
<dbReference type="EMBL" id="VYQB01000029">
    <property type="protein sequence ID" value="KAA9011759.1"/>
    <property type="molecule type" value="Genomic_DNA"/>
</dbReference>
<comment type="catalytic activity">
    <reaction evidence="12">
        <text>K(+)(in) = K(+)(out)</text>
        <dbReference type="Rhea" id="RHEA:29463"/>
        <dbReference type="ChEBI" id="CHEBI:29103"/>
    </reaction>
</comment>
<reference evidence="16 17" key="1">
    <citation type="submission" date="2019-09" db="EMBL/GenBank/DDBJ databases">
        <authorList>
            <person name="Feng G."/>
        </authorList>
    </citation>
    <scope>NUCLEOTIDE SEQUENCE [LARGE SCALE GENOMIC DNA]</scope>
    <source>
        <strain evidence="15 16">KACC 19283</strain>
        <strain evidence="14 17">KACC 19284</strain>
    </source>
</reference>
<keyword evidence="17" id="KW-1185">Reference proteome</keyword>
<dbReference type="EMBL" id="VYQA01000028">
    <property type="protein sequence ID" value="KAA9024392.1"/>
    <property type="molecule type" value="Genomic_DNA"/>
</dbReference>
<dbReference type="Pfam" id="PF06736">
    <property type="entry name" value="TMEM175"/>
    <property type="match status" value="1"/>
</dbReference>
<accession>A0A5J5HV04</accession>
<name>A0A5J5HV04_9SPHN</name>
<evidence type="ECO:0000256" key="9">
    <source>
        <dbReference type="ARBA" id="ARBA00023065"/>
    </source>
</evidence>
<dbReference type="AlphaFoldDB" id="A0A5J5HV04"/>
<keyword evidence="3" id="KW-0813">Transport</keyword>
<comment type="subcellular location">
    <subcellularLocation>
        <location evidence="1">Membrane</location>
        <topology evidence="1">Multi-pass membrane protein</topology>
    </subcellularLocation>
</comment>
<evidence type="ECO:0000256" key="7">
    <source>
        <dbReference type="ARBA" id="ARBA00022958"/>
    </source>
</evidence>
<evidence type="ECO:0000256" key="2">
    <source>
        <dbReference type="ARBA" id="ARBA00006920"/>
    </source>
</evidence>
<evidence type="ECO:0000256" key="1">
    <source>
        <dbReference type="ARBA" id="ARBA00004141"/>
    </source>
</evidence>
<keyword evidence="7" id="KW-0630">Potassium</keyword>
<dbReference type="GO" id="GO:0005267">
    <property type="term" value="F:potassium channel activity"/>
    <property type="evidence" value="ECO:0007669"/>
    <property type="project" value="UniProtKB-KW"/>
</dbReference>
<keyword evidence="10 13" id="KW-0472">Membrane</keyword>
<evidence type="ECO:0000313" key="14">
    <source>
        <dbReference type="EMBL" id="KAA9011759.1"/>
    </source>
</evidence>
<dbReference type="GO" id="GO:0016020">
    <property type="term" value="C:membrane"/>
    <property type="evidence" value="ECO:0007669"/>
    <property type="project" value="UniProtKB-SubCell"/>
</dbReference>
<keyword evidence="5 13" id="KW-0812">Transmembrane</keyword>
<feature type="transmembrane region" description="Helical" evidence="13">
    <location>
        <begin position="123"/>
        <end position="142"/>
    </location>
</feature>
<dbReference type="GO" id="GO:0015252">
    <property type="term" value="F:proton channel activity"/>
    <property type="evidence" value="ECO:0007669"/>
    <property type="project" value="InterPro"/>
</dbReference>
<evidence type="ECO:0000313" key="17">
    <source>
        <dbReference type="Proteomes" id="UP000326364"/>
    </source>
</evidence>
<evidence type="ECO:0000256" key="11">
    <source>
        <dbReference type="ARBA" id="ARBA00023303"/>
    </source>
</evidence>
<dbReference type="Proteomes" id="UP000325933">
    <property type="component" value="Unassembled WGS sequence"/>
</dbReference>
<dbReference type="Proteomes" id="UP000326364">
    <property type="component" value="Unassembled WGS sequence"/>
</dbReference>
<feature type="transmembrane region" description="Helical" evidence="13">
    <location>
        <begin position="163"/>
        <end position="181"/>
    </location>
</feature>